<evidence type="ECO:0000259" key="11">
    <source>
        <dbReference type="Pfam" id="PF01113"/>
    </source>
</evidence>
<comment type="subcellular location">
    <subcellularLocation>
        <location evidence="9">Cytoplasm</location>
    </subcellularLocation>
</comment>
<keyword evidence="2 9" id="KW-0963">Cytoplasm</keyword>
<comment type="similarity">
    <text evidence="1 9">Belongs to the DapB family.</text>
</comment>
<evidence type="ECO:0000256" key="5">
    <source>
        <dbReference type="ARBA" id="ARBA00022915"/>
    </source>
</evidence>
<keyword evidence="3 9" id="KW-0028">Amino-acid biosynthesis</keyword>
<dbReference type="PIRSF" id="PIRSF000161">
    <property type="entry name" value="DHPR"/>
    <property type="match status" value="1"/>
</dbReference>
<feature type="active site" description="Proton donor" evidence="9">
    <location>
        <position position="135"/>
    </location>
</feature>
<dbReference type="PANTHER" id="PTHR20836">
    <property type="entry name" value="DIHYDRODIPICOLINATE REDUCTASE"/>
    <property type="match status" value="1"/>
</dbReference>
<feature type="binding site" evidence="9">
    <location>
        <position position="132"/>
    </location>
    <ligand>
        <name>(S)-2,3,4,5-tetrahydrodipicolinate</name>
        <dbReference type="ChEBI" id="CHEBI:16845"/>
    </ligand>
</feature>
<dbReference type="PANTHER" id="PTHR20836:SF7">
    <property type="entry name" value="4-HYDROXY-TETRAHYDRODIPICOLINATE REDUCTASE"/>
    <property type="match status" value="1"/>
</dbReference>
<dbReference type="PROSITE" id="PS01298">
    <property type="entry name" value="DAPB"/>
    <property type="match status" value="1"/>
</dbReference>
<dbReference type="Proteomes" id="UP000779508">
    <property type="component" value="Unassembled WGS sequence"/>
</dbReference>
<keyword evidence="6 9" id="KW-0560">Oxidoreductase</keyword>
<evidence type="ECO:0000256" key="8">
    <source>
        <dbReference type="ARBA" id="ARBA00023154"/>
    </source>
</evidence>
<keyword evidence="5 9" id="KW-0220">Diaminopimelate biosynthesis</keyword>
<evidence type="ECO:0000256" key="10">
    <source>
        <dbReference type="NCBIfam" id="TIGR00036"/>
    </source>
</evidence>
<dbReference type="GO" id="GO:0008839">
    <property type="term" value="F:4-hydroxy-tetrahydrodipicolinate reductase"/>
    <property type="evidence" value="ECO:0007669"/>
    <property type="project" value="UniProtKB-EC"/>
</dbReference>
<comment type="subunit">
    <text evidence="9">Homotetramer.</text>
</comment>
<feature type="binding site" evidence="9">
    <location>
        <begin position="141"/>
        <end position="142"/>
    </location>
    <ligand>
        <name>(S)-2,3,4,5-tetrahydrodipicolinate</name>
        <dbReference type="ChEBI" id="CHEBI:16845"/>
    </ligand>
</feature>
<dbReference type="NCBIfam" id="TIGR00036">
    <property type="entry name" value="dapB"/>
    <property type="match status" value="1"/>
</dbReference>
<keyword evidence="7 9" id="KW-0520">NAD</keyword>
<protein>
    <recommendedName>
        <fullName evidence="9 10">4-hydroxy-tetrahydrodipicolinate reductase</fullName>
        <shortName evidence="9">HTPA reductase</shortName>
        <ecNumber evidence="9 10">1.17.1.8</ecNumber>
    </recommendedName>
</protein>
<feature type="binding site" evidence="9">
    <location>
        <begin position="74"/>
        <end position="76"/>
    </location>
    <ligand>
        <name>NAD(+)</name>
        <dbReference type="ChEBI" id="CHEBI:57540"/>
    </ligand>
</feature>
<accession>A0ABS6FZA1</accession>
<comment type="catalytic activity">
    <reaction evidence="9">
        <text>(S)-2,3,4,5-tetrahydrodipicolinate + NADP(+) + H2O = (2S,4S)-4-hydroxy-2,3,4,5-tetrahydrodipicolinate + NADPH + H(+)</text>
        <dbReference type="Rhea" id="RHEA:35331"/>
        <dbReference type="ChEBI" id="CHEBI:15377"/>
        <dbReference type="ChEBI" id="CHEBI:15378"/>
        <dbReference type="ChEBI" id="CHEBI:16845"/>
        <dbReference type="ChEBI" id="CHEBI:57783"/>
        <dbReference type="ChEBI" id="CHEBI:58349"/>
        <dbReference type="ChEBI" id="CHEBI:67139"/>
        <dbReference type="EC" id="1.17.1.8"/>
    </reaction>
</comment>
<comment type="catalytic activity">
    <reaction evidence="9">
        <text>(S)-2,3,4,5-tetrahydrodipicolinate + NAD(+) + H2O = (2S,4S)-4-hydroxy-2,3,4,5-tetrahydrodipicolinate + NADH + H(+)</text>
        <dbReference type="Rhea" id="RHEA:35323"/>
        <dbReference type="ChEBI" id="CHEBI:15377"/>
        <dbReference type="ChEBI" id="CHEBI:15378"/>
        <dbReference type="ChEBI" id="CHEBI:16845"/>
        <dbReference type="ChEBI" id="CHEBI:57540"/>
        <dbReference type="ChEBI" id="CHEBI:57945"/>
        <dbReference type="ChEBI" id="CHEBI:67139"/>
        <dbReference type="EC" id="1.17.1.8"/>
    </reaction>
</comment>
<feature type="domain" description="Dihydrodipicolinate reductase C-terminal" evidence="12">
    <location>
        <begin position="104"/>
        <end position="237"/>
    </location>
</feature>
<evidence type="ECO:0000313" key="14">
    <source>
        <dbReference type="Proteomes" id="UP000779508"/>
    </source>
</evidence>
<comment type="caution">
    <text evidence="9">Was originally thought to be a dihydrodipicolinate reductase (DHDPR), catalyzing the conversion of dihydrodipicolinate to tetrahydrodipicolinate. However, it was shown in E.coli that the substrate of the enzymatic reaction is not dihydrodipicolinate (DHDP) but in fact (2S,4S)-4-hydroxy-2,3,4,5-tetrahydrodipicolinic acid (HTPA), the product released by the DapA-catalyzed reaction.</text>
</comment>
<feature type="domain" description="Dihydrodipicolinate reductase N-terminal" evidence="11">
    <location>
        <begin position="1"/>
        <end position="101"/>
    </location>
</feature>
<dbReference type="InterPro" id="IPR023940">
    <property type="entry name" value="DHDPR_bac"/>
</dbReference>
<organism evidence="13 14">
    <name type="scientific">Alkaliphilus flagellatus</name>
    <dbReference type="NCBI Taxonomy" id="2841507"/>
    <lineage>
        <taxon>Bacteria</taxon>
        <taxon>Bacillati</taxon>
        <taxon>Bacillota</taxon>
        <taxon>Clostridia</taxon>
        <taxon>Peptostreptococcales</taxon>
        <taxon>Natronincolaceae</taxon>
        <taxon>Alkaliphilus</taxon>
    </lineage>
</organism>
<dbReference type="InterPro" id="IPR022664">
    <property type="entry name" value="DapB_N_CS"/>
</dbReference>
<comment type="function">
    <text evidence="9">Catalyzes the conversion of 4-hydroxy-tetrahydrodipicolinate (HTPA) to tetrahydrodipicolinate.</text>
</comment>
<evidence type="ECO:0000256" key="9">
    <source>
        <dbReference type="HAMAP-Rule" id="MF_00102"/>
    </source>
</evidence>
<evidence type="ECO:0000313" key="13">
    <source>
        <dbReference type="EMBL" id="MBU5675578.1"/>
    </source>
</evidence>
<gene>
    <name evidence="9 13" type="primary">dapB</name>
    <name evidence="13" type="ORF">KQI88_04025</name>
</gene>
<evidence type="ECO:0000256" key="2">
    <source>
        <dbReference type="ARBA" id="ARBA00022490"/>
    </source>
</evidence>
<feature type="binding site" evidence="9">
    <location>
        <begin position="98"/>
        <end position="101"/>
    </location>
    <ligand>
        <name>NAD(+)</name>
        <dbReference type="ChEBI" id="CHEBI:57540"/>
    </ligand>
</feature>
<reference evidence="13 14" key="1">
    <citation type="submission" date="2021-06" db="EMBL/GenBank/DDBJ databases">
        <authorList>
            <person name="Sun Q."/>
            <person name="Li D."/>
        </authorList>
    </citation>
    <scope>NUCLEOTIDE SEQUENCE [LARGE SCALE GENOMIC DNA]</scope>
    <source>
        <strain evidence="13 14">MSJ-5</strain>
    </source>
</reference>
<comment type="pathway">
    <text evidence="9">Amino-acid biosynthesis; L-lysine biosynthesis via DAP pathway; (S)-tetrahydrodipicolinate from L-aspartate: step 4/4.</text>
</comment>
<evidence type="ECO:0000256" key="4">
    <source>
        <dbReference type="ARBA" id="ARBA00022857"/>
    </source>
</evidence>
<feature type="binding site" evidence="9">
    <location>
        <begin position="7"/>
        <end position="12"/>
    </location>
    <ligand>
        <name>NAD(+)</name>
        <dbReference type="ChEBI" id="CHEBI:57540"/>
    </ligand>
</feature>
<feature type="binding site" evidence="9">
    <location>
        <position position="34"/>
    </location>
    <ligand>
        <name>NAD(+)</name>
        <dbReference type="ChEBI" id="CHEBI:57540"/>
    </ligand>
</feature>
<dbReference type="Pfam" id="PF01113">
    <property type="entry name" value="DapB_N"/>
    <property type="match status" value="1"/>
</dbReference>
<keyword evidence="4 9" id="KW-0521">NADP</keyword>
<dbReference type="EMBL" id="JAHLQK010000001">
    <property type="protein sequence ID" value="MBU5675578.1"/>
    <property type="molecule type" value="Genomic_DNA"/>
</dbReference>
<evidence type="ECO:0000256" key="7">
    <source>
        <dbReference type="ARBA" id="ARBA00023027"/>
    </source>
</evidence>
<name>A0ABS6FZA1_9FIRM</name>
<sequence length="239" mass="26537">MNLLIYGISGHMGRLIEELANKDSFWKEINGIDEKISKDLLSDNYDVVVDFSHPSALDDVLKLCVEKRIPLIIGTTGFSKDQLEQIRVASSEVPILQSTNMSLGMNILFALVEQTASILNEKVDIEVIEAHHNRKKDSPSGSATSIVQSIERGLGEVRKHQHGRAGECLREKGEIGIHAIRGGNIVGYHEANFINELETLKIVHEAHNRSVFAQGALEAAKFIIDKEQGLYTMKDVLKL</sequence>
<evidence type="ECO:0000256" key="3">
    <source>
        <dbReference type="ARBA" id="ARBA00022605"/>
    </source>
</evidence>
<dbReference type="HAMAP" id="MF_00102">
    <property type="entry name" value="DapB"/>
    <property type="match status" value="1"/>
</dbReference>
<dbReference type="InterPro" id="IPR000846">
    <property type="entry name" value="DapB_N"/>
</dbReference>
<keyword evidence="8 9" id="KW-0457">Lysine biosynthesis</keyword>
<comment type="caution">
    <text evidence="13">The sequence shown here is derived from an EMBL/GenBank/DDBJ whole genome shotgun (WGS) entry which is preliminary data.</text>
</comment>
<feature type="binding site" evidence="9">
    <location>
        <position position="35"/>
    </location>
    <ligand>
        <name>NADP(+)</name>
        <dbReference type="ChEBI" id="CHEBI:58349"/>
    </ligand>
</feature>
<evidence type="ECO:0000256" key="1">
    <source>
        <dbReference type="ARBA" id="ARBA00006642"/>
    </source>
</evidence>
<dbReference type="RefSeq" id="WP_216415047.1">
    <property type="nucleotide sequence ID" value="NZ_JAHLQK010000001.1"/>
</dbReference>
<feature type="active site" description="Proton donor/acceptor" evidence="9">
    <location>
        <position position="131"/>
    </location>
</feature>
<keyword evidence="14" id="KW-1185">Reference proteome</keyword>
<evidence type="ECO:0000259" key="12">
    <source>
        <dbReference type="Pfam" id="PF05173"/>
    </source>
</evidence>
<dbReference type="InterPro" id="IPR022663">
    <property type="entry name" value="DapB_C"/>
</dbReference>
<dbReference type="Pfam" id="PF05173">
    <property type="entry name" value="DapB_C"/>
    <property type="match status" value="1"/>
</dbReference>
<dbReference type="EC" id="1.17.1.8" evidence="9 10"/>
<proteinExistence type="inferred from homology"/>
<dbReference type="CDD" id="cd02274">
    <property type="entry name" value="DHDPR_N"/>
    <property type="match status" value="1"/>
</dbReference>
<evidence type="ECO:0000256" key="6">
    <source>
        <dbReference type="ARBA" id="ARBA00023002"/>
    </source>
</evidence>